<dbReference type="Proteomes" id="UP000462410">
    <property type="component" value="Unassembled WGS sequence"/>
</dbReference>
<evidence type="ECO:0000313" key="9">
    <source>
        <dbReference type="EMBL" id="MWR15907.1"/>
    </source>
</evidence>
<accession>A0A0E1LDK4</accession>
<evidence type="ECO:0000313" key="7">
    <source>
        <dbReference type="EMBL" id="MWL05764.1"/>
    </source>
</evidence>
<evidence type="ECO:0000313" key="20">
    <source>
        <dbReference type="Proteomes" id="UP000436141"/>
    </source>
</evidence>
<dbReference type="EMBL" id="WTML01000061">
    <property type="protein sequence ID" value="MWK98730.1"/>
    <property type="molecule type" value="Genomic_DNA"/>
</dbReference>
<dbReference type="EMBL" id="WTMY01000061">
    <property type="protein sequence ID" value="MWL45706.1"/>
    <property type="molecule type" value="Genomic_DNA"/>
</dbReference>
<proteinExistence type="predicted"/>
<dbReference type="Proteomes" id="UP000447081">
    <property type="component" value="Unassembled WGS sequence"/>
</dbReference>
<evidence type="ECO:0000313" key="17">
    <source>
        <dbReference type="EMBL" id="NAG20140.1"/>
    </source>
</evidence>
<comment type="caution">
    <text evidence="11">The sequence shown here is derived from an EMBL/GenBank/DDBJ whole genome shotgun (WGS) entry which is preliminary data.</text>
</comment>
<dbReference type="Proteomes" id="UP000430387">
    <property type="component" value="Unassembled WGS sequence"/>
</dbReference>
<evidence type="ECO:0000313" key="4">
    <source>
        <dbReference type="EMBL" id="HAJ5804426.1"/>
    </source>
</evidence>
<dbReference type="EMBL" id="WUIY01000687">
    <property type="protein sequence ID" value="MXI78356.1"/>
    <property type="molecule type" value="Genomic_DNA"/>
</dbReference>
<dbReference type="Proteomes" id="UP000436141">
    <property type="component" value="Unassembled WGS sequence"/>
</dbReference>
<evidence type="ECO:0000313" key="19">
    <source>
        <dbReference type="Proteomes" id="UP000430387"/>
    </source>
</evidence>
<reference evidence="4" key="5">
    <citation type="submission" date="2019-11" db="EMBL/GenBank/DDBJ databases">
        <authorList>
            <consortium name="NCBI Pathogen Detection Project"/>
        </authorList>
    </citation>
    <scope>NUCLEOTIDE SEQUENCE</scope>
    <source>
        <strain evidence="4">Ecoli[ST-405]</strain>
    </source>
</reference>
<reference evidence="17 26" key="2">
    <citation type="journal article" date="2019" name="Nat. Med.">
        <title>A library of human gut bacterial isolates paired with longitudinal multiomics data enables mechanistic microbiome research.</title>
        <authorList>
            <person name="Poyet M."/>
            <person name="Groussin M."/>
            <person name="Gibbons S.M."/>
            <person name="Avila-Pacheco J."/>
            <person name="Jiang X."/>
            <person name="Kearney S.M."/>
            <person name="Perrotta A.R."/>
            <person name="Berdy B."/>
            <person name="Zhao S."/>
            <person name="Lieberman T.D."/>
            <person name="Swanson P.K."/>
            <person name="Smith M."/>
            <person name="Roesemann S."/>
            <person name="Alexander J.E."/>
            <person name="Rich S.A."/>
            <person name="Livny J."/>
            <person name="Vlamakis H."/>
            <person name="Clish C."/>
            <person name="Bullock K."/>
            <person name="Deik A."/>
            <person name="Scott J."/>
            <person name="Pierce K.A."/>
            <person name="Xavier R.J."/>
            <person name="Alm E.J."/>
        </authorList>
    </citation>
    <scope>NUCLEOTIDE SEQUENCE [LARGE SCALE GENOMIC DNA]</scope>
    <source>
        <strain evidence="17 26">BIOML-A112</strain>
    </source>
</reference>
<evidence type="ECO:0000313" key="8">
    <source>
        <dbReference type="EMBL" id="MWL45706.1"/>
    </source>
</evidence>
<evidence type="ECO:0000313" key="32">
    <source>
        <dbReference type="Proteomes" id="UP000537181"/>
    </source>
</evidence>
<dbReference type="AlphaFoldDB" id="A0A0E1LDK4"/>
<dbReference type="EMBL" id="AASWOY010000015">
    <property type="protein sequence ID" value="EFH6648829.1"/>
    <property type="molecule type" value="Genomic_DNA"/>
</dbReference>
<dbReference type="EMBL" id="DABGKQ010000007">
    <property type="protein sequence ID" value="HAJ5804426.1"/>
    <property type="molecule type" value="Genomic_DNA"/>
</dbReference>
<organism evidence="11 21">
    <name type="scientific">Escherichia coli</name>
    <dbReference type="NCBI Taxonomy" id="562"/>
    <lineage>
        <taxon>Bacteria</taxon>
        <taxon>Pseudomonadati</taxon>
        <taxon>Pseudomonadota</taxon>
        <taxon>Gammaproteobacteria</taxon>
        <taxon>Enterobacterales</taxon>
        <taxon>Enterobacteriaceae</taxon>
        <taxon>Escherichia</taxon>
    </lineage>
</organism>
<dbReference type="Proteomes" id="UP000537181">
    <property type="component" value="Unassembled WGS sequence"/>
</dbReference>
<evidence type="ECO:0000313" key="1">
    <source>
        <dbReference type="EMBL" id="EFH5893105.1"/>
    </source>
</evidence>
<evidence type="ECO:0000313" key="10">
    <source>
        <dbReference type="EMBL" id="MWR40972.1"/>
    </source>
</evidence>
<evidence type="ECO:0000313" key="11">
    <source>
        <dbReference type="EMBL" id="MWR91174.1"/>
    </source>
</evidence>
<evidence type="ECO:0000313" key="21">
    <source>
        <dbReference type="Proteomes" id="UP000436482"/>
    </source>
</evidence>
<evidence type="ECO:0000313" key="14">
    <source>
        <dbReference type="EMBL" id="MXI78356.1"/>
    </source>
</evidence>
<dbReference type="EMBL" id="WTQQ01000742">
    <property type="protein sequence ID" value="MWR91174.1"/>
    <property type="molecule type" value="Genomic_DNA"/>
</dbReference>
<reference evidence="5 29" key="3">
    <citation type="submission" date="2019-11" db="EMBL/GenBank/DDBJ databases">
        <title>Whole genome sequence analysis of environmental Escherichia coli from the feces of straw-necked ibis (Threskiornis spinicollis) nesting on inland wetlands.</title>
        <authorList>
            <person name="Wyrsch E.R."/>
            <person name="Roy Chowdhury P."/>
            <person name="Wallis L."/>
            <person name="Cummins M.L."/>
            <person name="Zingali T."/>
            <person name="Brandis K.J."/>
            <person name="Djordjevic S.P."/>
        </authorList>
    </citation>
    <scope>NUCLEOTIDE SEQUENCE [LARGE SCALE GENOMIC DNA]</scope>
    <source>
        <strain evidence="5 29">IBS12</strain>
    </source>
</reference>
<evidence type="ECO:0000313" key="33">
    <source>
        <dbReference type="Proteomes" id="UP000842519"/>
    </source>
</evidence>
<dbReference type="EMBL" id="AASWKX010000006">
    <property type="protein sequence ID" value="EFH6164839.1"/>
    <property type="molecule type" value="Genomic_DNA"/>
</dbReference>
<name>A0A0E1LDK4_ECOLX</name>
<evidence type="ECO:0000313" key="3">
    <source>
        <dbReference type="EMBL" id="EFH6648829.1"/>
    </source>
</evidence>
<dbReference type="Proteomes" id="UP000842519">
    <property type="component" value="Unassembled WGS sequence"/>
</dbReference>
<dbReference type="Proteomes" id="UP000475070">
    <property type="component" value="Unassembled WGS sequence"/>
</dbReference>
<dbReference type="EMBL" id="WXKQ01000009">
    <property type="protein sequence ID" value="NAG20140.1"/>
    <property type="molecule type" value="Genomic_DNA"/>
</dbReference>
<reference evidence="19 21" key="8">
    <citation type="submission" date="2019-12" db="EMBL/GenBank/DDBJ databases">
        <title>Enteriobacteria Tanzani isolates_8377-8380.</title>
        <authorList>
            <person name="Subbiah M."/>
            <person name="Call D."/>
        </authorList>
    </citation>
    <scope>NUCLEOTIDE SEQUENCE [LARGE SCALE GENOMIC DNA]</scope>
    <source>
        <strain evidence="13 27">8378wC7</strain>
        <strain evidence="12 25">8378wH8</strain>
        <strain evidence="10 23">8379wE2</strain>
        <strain evidence="11 21">8379wE6</strain>
        <strain evidence="9 19">8380wG1</strain>
    </source>
</reference>
<evidence type="ECO:0000313" key="5">
    <source>
        <dbReference type="EMBL" id="MUM73527.1"/>
    </source>
</evidence>
<dbReference type="Proteomes" id="UP000480485">
    <property type="component" value="Unassembled WGS sequence"/>
</dbReference>
<evidence type="ECO:0000313" key="12">
    <source>
        <dbReference type="EMBL" id="MWT20482.1"/>
    </source>
</evidence>
<dbReference type="Proteomes" id="UP000530628">
    <property type="component" value="Unassembled WGS sequence"/>
</dbReference>
<dbReference type="EMBL" id="WTRN01001668">
    <property type="protein sequence ID" value="MWT88601.1"/>
    <property type="molecule type" value="Genomic_DNA"/>
</dbReference>
<evidence type="ECO:0000313" key="25">
    <source>
        <dbReference type="Proteomes" id="UP000462410"/>
    </source>
</evidence>
<dbReference type="EMBL" id="WTRC01000047">
    <property type="protein sequence ID" value="MWT20482.1"/>
    <property type="molecule type" value="Genomic_DNA"/>
</dbReference>
<evidence type="ECO:0000313" key="6">
    <source>
        <dbReference type="EMBL" id="MWK98730.1"/>
    </source>
</evidence>
<evidence type="ECO:0000313" key="16">
    <source>
        <dbReference type="EMBL" id="MXJ08465.1"/>
    </source>
</evidence>
<dbReference type="Proteomes" id="UP000490727">
    <property type="component" value="Unassembled WGS sequence"/>
</dbReference>
<dbReference type="Proteomes" id="UP000460875">
    <property type="component" value="Unassembled WGS sequence"/>
</dbReference>
<gene>
    <name evidence="2" type="ORF">GAJ12_07240</name>
    <name evidence="3" type="ORF">GNW61_08735</name>
    <name evidence="5" type="ORF">GNZ05_15380</name>
    <name evidence="1" type="ORF">GOP25_12760</name>
    <name evidence="13" type="ORF">GP954_26305</name>
    <name evidence="12" type="ORF">GP965_06020</name>
    <name evidence="10" type="ORF">GP975_23545</name>
    <name evidence="11" type="ORF">GP979_23245</name>
    <name evidence="9" type="ORF">GQA06_19220</name>
    <name evidence="8" type="ORF">GQM04_09255</name>
    <name evidence="7" type="ORF">GQM13_20325</name>
    <name evidence="6" type="ORF">GQM21_16305</name>
    <name evidence="14" type="ORF">GRW05_29760</name>
    <name evidence="15" type="ORF">GRW05_29770</name>
    <name evidence="16" type="ORF">GRW24_08265</name>
    <name evidence="17" type="ORF">GUC01_14085</name>
    <name evidence="4" type="ORF">HLZ39_07925</name>
</gene>
<evidence type="ECO:0000313" key="30">
    <source>
        <dbReference type="Proteomes" id="UP000530628"/>
    </source>
</evidence>
<evidence type="ECO:0000313" key="23">
    <source>
        <dbReference type="Proteomes" id="UP000460875"/>
    </source>
</evidence>
<evidence type="ECO:0000313" key="27">
    <source>
        <dbReference type="Proteomes" id="UP000480485"/>
    </source>
</evidence>
<evidence type="ECO:0000313" key="28">
    <source>
        <dbReference type="Proteomes" id="UP000487258"/>
    </source>
</evidence>
<evidence type="ECO:0000313" key="2">
    <source>
        <dbReference type="EMBL" id="EFH6164839.1"/>
    </source>
</evidence>
<sequence length="49" mass="5516">MFTIIRYTLNQLHRIVLTTRQNPGSVHQHATGASEEACKKAGFKDAVEF</sequence>
<reference evidence="4 33" key="1">
    <citation type="journal article" date="2018" name="Genome Biol.">
        <title>SKESA: strategic k-mer extension for scrupulous assemblies.</title>
        <authorList>
            <person name="Souvorov A."/>
            <person name="Agarwala R."/>
            <person name="Lipman D.J."/>
        </authorList>
    </citation>
    <scope>NUCLEOTIDE SEQUENCE [LARGE SCALE GENOMIC DNA]</scope>
    <source>
        <strain evidence="33">ecoli[ST-405]</strain>
        <strain evidence="4">Ecoli[ST-405]</strain>
    </source>
</reference>
<dbReference type="EMBL" id="AASWIS010000012">
    <property type="protein sequence ID" value="EFH5893105.1"/>
    <property type="molecule type" value="Genomic_DNA"/>
</dbReference>
<dbReference type="Proteomes" id="UP000430081">
    <property type="component" value="Unassembled WGS sequence"/>
</dbReference>
<reference evidence="18 24" key="6">
    <citation type="submission" date="2019-12" db="EMBL/GenBank/DDBJ databases">
        <title>Enteriobacteria Tanzani isolates_10432.</title>
        <authorList>
            <person name="Subbiah M."/>
            <person name="Call D."/>
        </authorList>
    </citation>
    <scope>NUCLEOTIDE SEQUENCE [LARGE SCALE GENOMIC DNA]</scope>
    <source>
        <strain evidence="8 28">10432wF6</strain>
        <strain evidence="7 18">10432wG7</strain>
        <strain evidence="6 24">10432wG8</strain>
    </source>
</reference>
<dbReference type="EMBL" id="WUIY01000688">
    <property type="protein sequence ID" value="MXI78358.1"/>
    <property type="molecule type" value="Genomic_DNA"/>
</dbReference>
<evidence type="ECO:0000313" key="15">
    <source>
        <dbReference type="EMBL" id="MXI78358.1"/>
    </source>
</evidence>
<evidence type="ECO:0000313" key="31">
    <source>
        <dbReference type="Proteomes" id="UP000531813"/>
    </source>
</evidence>
<evidence type="ECO:0000313" key="29">
    <source>
        <dbReference type="Proteomes" id="UP000490727"/>
    </source>
</evidence>
<dbReference type="Proteomes" id="UP000462271">
    <property type="component" value="Unassembled WGS sequence"/>
</dbReference>
<dbReference type="EMBL" id="WUIG01000097">
    <property type="protein sequence ID" value="MXJ08465.1"/>
    <property type="molecule type" value="Genomic_DNA"/>
</dbReference>
<evidence type="ECO:0000313" key="26">
    <source>
        <dbReference type="Proteomes" id="UP000475070"/>
    </source>
</evidence>
<protein>
    <submittedName>
        <fullName evidence="11">Uncharacterized protein</fullName>
    </submittedName>
</protein>
<evidence type="ECO:0000313" key="24">
    <source>
        <dbReference type="Proteomes" id="UP000462271"/>
    </source>
</evidence>
<reference evidence="3 30" key="4">
    <citation type="submission" date="2019-11" db="EMBL/GenBank/DDBJ databases">
        <authorList>
            <consortium name="GenomeTrakr network: Whole genome sequencing for foodborne pathogen traceback"/>
        </authorList>
    </citation>
    <scope>NUCLEOTIDE SEQUENCE [LARGE SCALE GENOMIC DNA]</scope>
    <source>
        <strain evidence="3 30">PSU-2072</strain>
        <strain evidence="1 31">PSU-2243</strain>
    </source>
</reference>
<evidence type="ECO:0000313" key="13">
    <source>
        <dbReference type="EMBL" id="MWT88601.1"/>
    </source>
</evidence>
<dbReference type="EMBL" id="WTQJ01000756">
    <property type="protein sequence ID" value="MWR15907.1"/>
    <property type="molecule type" value="Genomic_DNA"/>
</dbReference>
<evidence type="ECO:0000313" key="22">
    <source>
        <dbReference type="Proteomes" id="UP000447081"/>
    </source>
</evidence>
<dbReference type="Proteomes" id="UP000531813">
    <property type="component" value="Unassembled WGS sequence"/>
</dbReference>
<dbReference type="EMBL" id="WOET01000011">
    <property type="protein sequence ID" value="MUM73527.1"/>
    <property type="molecule type" value="Genomic_DNA"/>
</dbReference>
<reference evidence="2 32" key="9">
    <citation type="submission" date="2019-12" db="EMBL/GenBank/DDBJ databases">
        <authorList>
            <consortium name="NARMS: The National Antimicrobial Resistance Monitoring System"/>
        </authorList>
    </citation>
    <scope>NUCLEOTIDE SEQUENCE [LARGE SCALE GENOMIC DNA]</scope>
    <source>
        <strain evidence="2 32">CVM N19EC0596</strain>
    </source>
</reference>
<dbReference type="Proteomes" id="UP000487258">
    <property type="component" value="Unassembled WGS sequence"/>
</dbReference>
<evidence type="ECO:0000313" key="18">
    <source>
        <dbReference type="Proteomes" id="UP000430081"/>
    </source>
</evidence>
<reference evidence="20 22" key="7">
    <citation type="submission" date="2019-12" db="EMBL/GenBank/DDBJ databases">
        <title>Enteriobacteria Tanzani isolates_10434.</title>
        <authorList>
            <person name="Subbiah M."/>
            <person name="Call D."/>
        </authorList>
    </citation>
    <scope>NUCLEOTIDE SEQUENCE [LARGE SCALE GENOMIC DNA]</scope>
    <source>
        <strain evidence="14 20">10434wD1</strain>
        <strain evidence="16 22">10434wG3</strain>
    </source>
</reference>
<dbReference type="EMBL" id="WTQT01000835">
    <property type="protein sequence ID" value="MWR40972.1"/>
    <property type="molecule type" value="Genomic_DNA"/>
</dbReference>
<dbReference type="Proteomes" id="UP000436482">
    <property type="component" value="Unassembled WGS sequence"/>
</dbReference>
<dbReference type="EMBL" id="WTMQ01000008">
    <property type="protein sequence ID" value="MWL05764.1"/>
    <property type="molecule type" value="Genomic_DNA"/>
</dbReference>